<proteinExistence type="predicted"/>
<keyword evidence="1" id="KW-0808">Transferase</keyword>
<keyword evidence="1" id="KW-0489">Methyltransferase</keyword>
<dbReference type="InterPro" id="IPR029063">
    <property type="entry name" value="SAM-dependent_MTases_sf"/>
</dbReference>
<dbReference type="RefSeq" id="WP_091737510.1">
    <property type="nucleotide sequence ID" value="NZ_FOYR01000002.1"/>
</dbReference>
<dbReference type="GO" id="GO:0032259">
    <property type="term" value="P:methylation"/>
    <property type="evidence" value="ECO:0007669"/>
    <property type="project" value="UniProtKB-KW"/>
</dbReference>
<organism evidence="1 2">
    <name type="scientific">Microbacterium azadirachtae</name>
    <dbReference type="NCBI Taxonomy" id="582680"/>
    <lineage>
        <taxon>Bacteria</taxon>
        <taxon>Bacillati</taxon>
        <taxon>Actinomycetota</taxon>
        <taxon>Actinomycetes</taxon>
        <taxon>Micrococcales</taxon>
        <taxon>Microbacteriaceae</taxon>
        <taxon>Microbacterium</taxon>
    </lineage>
</organism>
<name>A0A1I6HA87_9MICO</name>
<accession>A0A1I6HA87</accession>
<dbReference type="EMBL" id="FOYR01000002">
    <property type="protein sequence ID" value="SFR51416.1"/>
    <property type="molecule type" value="Genomic_DNA"/>
</dbReference>
<protein>
    <submittedName>
        <fullName evidence="1">Demethylmenaquinone methyltransferase / 2-methoxy-6-polyprenyl-1,4-benzoquinol methylase</fullName>
    </submittedName>
</protein>
<evidence type="ECO:0000313" key="2">
    <source>
        <dbReference type="Proteomes" id="UP000198877"/>
    </source>
</evidence>
<dbReference type="PANTHER" id="PTHR43591">
    <property type="entry name" value="METHYLTRANSFERASE"/>
    <property type="match status" value="1"/>
</dbReference>
<evidence type="ECO:0000313" key="1">
    <source>
        <dbReference type="EMBL" id="SFR51416.1"/>
    </source>
</evidence>
<dbReference type="Gene3D" id="3.40.50.150">
    <property type="entry name" value="Vaccinia Virus protein VP39"/>
    <property type="match status" value="1"/>
</dbReference>
<dbReference type="PROSITE" id="PS51608">
    <property type="entry name" value="SAM_MT_UBIE"/>
    <property type="match status" value="1"/>
</dbReference>
<dbReference type="GO" id="GO:0008168">
    <property type="term" value="F:methyltransferase activity"/>
    <property type="evidence" value="ECO:0007669"/>
    <property type="project" value="UniProtKB-KW"/>
</dbReference>
<reference evidence="2" key="1">
    <citation type="submission" date="2016-10" db="EMBL/GenBank/DDBJ databases">
        <authorList>
            <person name="Varghese N."/>
            <person name="Submissions S."/>
        </authorList>
    </citation>
    <scope>NUCLEOTIDE SEQUENCE [LARGE SCALE GENOMIC DNA]</scope>
    <source>
        <strain evidence="2">CL127</strain>
    </source>
</reference>
<dbReference type="CDD" id="cd02440">
    <property type="entry name" value="AdoMet_MTases"/>
    <property type="match status" value="1"/>
</dbReference>
<dbReference type="Pfam" id="PF01209">
    <property type="entry name" value="Ubie_methyltran"/>
    <property type="match status" value="1"/>
</dbReference>
<dbReference type="InterPro" id="IPR004033">
    <property type="entry name" value="UbiE/COQ5_MeTrFase"/>
</dbReference>
<dbReference type="SUPFAM" id="SSF53335">
    <property type="entry name" value="S-adenosyl-L-methionine-dependent methyltransferases"/>
    <property type="match status" value="1"/>
</dbReference>
<dbReference type="AlphaFoldDB" id="A0A1I6HA87"/>
<gene>
    <name evidence="1" type="ORF">SAMN04488591_1638</name>
</gene>
<sequence length="277" mass="30723">MPTIPAASAVTLPASDAVPCTPDPLYDPAGVRHLFDRMARSYDRMNVMLSLGFSVLWRHRLLRLVPATGSPRRVLDLMSGRGETWATIERRLPQAQITALDFSDEMLAQAQRRNLGRFAGRVRLRQEDALEQTTPSASVDIAVSAYGLKTFDARQLERLAAEVARTLRPGGSFAFLDVTEPACGPLRVAYRSYLRWIVPLAGLLLLSDPTEYRMLHRYLTGFGDGSRAVAAFRAVPGLEVEVRRYFFGCAMSISGRRLGTDAEEQDRLSPAVRILEG</sequence>
<dbReference type="Proteomes" id="UP000198877">
    <property type="component" value="Unassembled WGS sequence"/>
</dbReference>